<dbReference type="EMBL" id="JPKZ01021689">
    <property type="protein sequence ID" value="KHN71614.1"/>
    <property type="molecule type" value="Genomic_DNA"/>
</dbReference>
<organism evidence="2 3">
    <name type="scientific">Toxocara canis</name>
    <name type="common">Canine roundworm</name>
    <dbReference type="NCBI Taxonomy" id="6265"/>
    <lineage>
        <taxon>Eukaryota</taxon>
        <taxon>Metazoa</taxon>
        <taxon>Ecdysozoa</taxon>
        <taxon>Nematoda</taxon>
        <taxon>Chromadorea</taxon>
        <taxon>Rhabditida</taxon>
        <taxon>Spirurina</taxon>
        <taxon>Ascaridomorpha</taxon>
        <taxon>Ascaridoidea</taxon>
        <taxon>Toxocaridae</taxon>
        <taxon>Toxocara</taxon>
    </lineage>
</organism>
<keyword evidence="3" id="KW-1185">Reference proteome</keyword>
<proteinExistence type="predicted"/>
<dbReference type="OrthoDB" id="5822666at2759"/>
<sequence length="77" mass="8452">MTTDVPEGICKEEEKPQQSTSLMRGGMVTFPPMAVYLPEAEEPEDPSPVTNALSARSDLVRMPRFYLLAADGFGFAE</sequence>
<comment type="caution">
    <text evidence="2">The sequence shown here is derived from an EMBL/GenBank/DDBJ whole genome shotgun (WGS) entry which is preliminary data.</text>
</comment>
<protein>
    <submittedName>
        <fullName evidence="2">Uncharacterized protein</fullName>
    </submittedName>
</protein>
<dbReference type="Proteomes" id="UP000031036">
    <property type="component" value="Unassembled WGS sequence"/>
</dbReference>
<reference evidence="2 3" key="1">
    <citation type="submission" date="2014-11" db="EMBL/GenBank/DDBJ databases">
        <title>Genetic blueprint of the zoonotic pathogen Toxocara canis.</title>
        <authorList>
            <person name="Zhu X.-Q."/>
            <person name="Korhonen P.K."/>
            <person name="Cai H."/>
            <person name="Young N.D."/>
            <person name="Nejsum P."/>
            <person name="von Samson-Himmelstjerna G."/>
            <person name="Boag P.R."/>
            <person name="Tan P."/>
            <person name="Li Q."/>
            <person name="Min J."/>
            <person name="Yang Y."/>
            <person name="Wang X."/>
            <person name="Fang X."/>
            <person name="Hall R.S."/>
            <person name="Hofmann A."/>
            <person name="Sternberg P.W."/>
            <person name="Jex A.R."/>
            <person name="Gasser R.B."/>
        </authorList>
    </citation>
    <scope>NUCLEOTIDE SEQUENCE [LARGE SCALE GENOMIC DNA]</scope>
    <source>
        <strain evidence="2">PN_DK_2014</strain>
    </source>
</reference>
<evidence type="ECO:0000256" key="1">
    <source>
        <dbReference type="SAM" id="MobiDB-lite"/>
    </source>
</evidence>
<accession>A0A0B2UQT5</accession>
<name>A0A0B2UQT5_TOXCA</name>
<feature type="region of interest" description="Disordered" evidence="1">
    <location>
        <begin position="1"/>
        <end position="25"/>
    </location>
</feature>
<dbReference type="AlphaFoldDB" id="A0A0B2UQT5"/>
<evidence type="ECO:0000313" key="2">
    <source>
        <dbReference type="EMBL" id="KHN71614.1"/>
    </source>
</evidence>
<evidence type="ECO:0000313" key="3">
    <source>
        <dbReference type="Proteomes" id="UP000031036"/>
    </source>
</evidence>
<gene>
    <name evidence="2" type="ORF">Tcan_02165</name>
</gene>